<protein>
    <submittedName>
        <fullName evidence="1">Uncharacterized protein</fullName>
    </submittedName>
</protein>
<evidence type="ECO:0000313" key="1">
    <source>
        <dbReference type="EMBL" id="MPM69995.1"/>
    </source>
</evidence>
<accession>A0A645BXL9</accession>
<dbReference type="AlphaFoldDB" id="A0A645BXL9"/>
<name>A0A645BXL9_9ZZZZ</name>
<gene>
    <name evidence="1" type="ORF">SDC9_116943</name>
</gene>
<sequence>MCSVPVQVAHGFIGNKRISGKASFFKIGMIRVEPGIQYSYLDPCTGIYRFICLYGLNAPGGGYSCVGRNIVGNINYLLRLNYITGMHIMQQLHLFVICGHKSNT</sequence>
<organism evidence="1">
    <name type="scientific">bioreactor metagenome</name>
    <dbReference type="NCBI Taxonomy" id="1076179"/>
    <lineage>
        <taxon>unclassified sequences</taxon>
        <taxon>metagenomes</taxon>
        <taxon>ecological metagenomes</taxon>
    </lineage>
</organism>
<dbReference type="EMBL" id="VSSQ01023206">
    <property type="protein sequence ID" value="MPM69995.1"/>
    <property type="molecule type" value="Genomic_DNA"/>
</dbReference>
<proteinExistence type="predicted"/>
<reference evidence="1" key="1">
    <citation type="submission" date="2019-08" db="EMBL/GenBank/DDBJ databases">
        <authorList>
            <person name="Kucharzyk K."/>
            <person name="Murdoch R.W."/>
            <person name="Higgins S."/>
            <person name="Loffler F."/>
        </authorList>
    </citation>
    <scope>NUCLEOTIDE SEQUENCE</scope>
</reference>
<comment type="caution">
    <text evidence="1">The sequence shown here is derived from an EMBL/GenBank/DDBJ whole genome shotgun (WGS) entry which is preliminary data.</text>
</comment>